<proteinExistence type="predicted"/>
<evidence type="ECO:0000313" key="2">
    <source>
        <dbReference type="EMBL" id="CAH3177596.1"/>
    </source>
</evidence>
<accession>A0ABN8RE93</accession>
<sequence>GVSLASKYSRFFFSLARLIEDSERQLNSASYDSLEFLVRRLDEYERTLATLTSRFCETYGCVPAQQNTVADLSYLCNRVAFLRSHFQRSLDCDDNSVVVSTPGNIRPLQIEYCNRPGRPRLAITQGQLEALQRDSGFRWSDVARILCVSARTLRRRRHELGMLVEGRQFSELTDTQLDDLIRQALQVTPAAGLRMVQGYLRQRGLVVQRIRVLHALRRVDPVTSALRNARRIIRRVYNVPSPNSLWHIDGNHKLIQPYRIVIHGGIDGFSRLVVYLKASTNNRPATVLNYFHEAVSRYNLPSRVRCDLGMENYEVGRYMLQTRGLNRGSIITGTSVHNQRIERLWRDVNRIVVSRFLNIFLYLEGNNVFNPCNEVHLFCLHLVYLDLINGALNEFCSEWNNHPVTTETNFCPQQLWVRGIVMQRNNSSSTAVQDVIDPSNYGVDNDGPVPAQEDYRVSVPQSPISLSTVQLQYLRNVILASRDDSDNGITSYLTSLDIVNSFLP</sequence>
<feature type="non-terminal residue" evidence="2">
    <location>
        <position position="1"/>
    </location>
</feature>
<dbReference type="PANTHER" id="PTHR46791">
    <property type="entry name" value="EXPRESSED PROTEIN"/>
    <property type="match status" value="1"/>
</dbReference>
<dbReference type="Gene3D" id="3.30.420.10">
    <property type="entry name" value="Ribonuclease H-like superfamily/Ribonuclease H"/>
    <property type="match status" value="1"/>
</dbReference>
<dbReference type="InterPro" id="IPR001584">
    <property type="entry name" value="Integrase_cat-core"/>
</dbReference>
<dbReference type="PROSITE" id="PS50994">
    <property type="entry name" value="INTEGRASE"/>
    <property type="match status" value="1"/>
</dbReference>
<feature type="domain" description="Integrase catalytic" evidence="1">
    <location>
        <begin position="238"/>
        <end position="420"/>
    </location>
</feature>
<gene>
    <name evidence="2" type="ORF">PLOB_00019413</name>
</gene>
<dbReference type="InterPro" id="IPR058913">
    <property type="entry name" value="Integrase_dom_put"/>
</dbReference>
<reference evidence="2 3" key="1">
    <citation type="submission" date="2022-05" db="EMBL/GenBank/DDBJ databases">
        <authorList>
            <consortium name="Genoscope - CEA"/>
            <person name="William W."/>
        </authorList>
    </citation>
    <scope>NUCLEOTIDE SEQUENCE [LARGE SCALE GENOMIC DNA]</scope>
</reference>
<name>A0ABN8RE93_9CNID</name>
<dbReference type="InterPro" id="IPR012337">
    <property type="entry name" value="RNaseH-like_sf"/>
</dbReference>
<organism evidence="2 3">
    <name type="scientific">Porites lobata</name>
    <dbReference type="NCBI Taxonomy" id="104759"/>
    <lineage>
        <taxon>Eukaryota</taxon>
        <taxon>Metazoa</taxon>
        <taxon>Cnidaria</taxon>
        <taxon>Anthozoa</taxon>
        <taxon>Hexacorallia</taxon>
        <taxon>Scleractinia</taxon>
        <taxon>Fungiina</taxon>
        <taxon>Poritidae</taxon>
        <taxon>Porites</taxon>
    </lineage>
</organism>
<dbReference type="Pfam" id="PF24764">
    <property type="entry name" value="rva_4"/>
    <property type="match status" value="1"/>
</dbReference>
<evidence type="ECO:0000313" key="3">
    <source>
        <dbReference type="Proteomes" id="UP001159405"/>
    </source>
</evidence>
<dbReference type="SUPFAM" id="SSF53098">
    <property type="entry name" value="Ribonuclease H-like"/>
    <property type="match status" value="1"/>
</dbReference>
<dbReference type="PANTHER" id="PTHR46791:SF4">
    <property type="match status" value="1"/>
</dbReference>
<evidence type="ECO:0000259" key="1">
    <source>
        <dbReference type="PROSITE" id="PS50994"/>
    </source>
</evidence>
<dbReference type="InterPro" id="IPR036397">
    <property type="entry name" value="RNaseH_sf"/>
</dbReference>
<dbReference type="EMBL" id="CALNXK010000227">
    <property type="protein sequence ID" value="CAH3177596.1"/>
    <property type="molecule type" value="Genomic_DNA"/>
</dbReference>
<protein>
    <recommendedName>
        <fullName evidence="1">Integrase catalytic domain-containing protein</fullName>
    </recommendedName>
</protein>
<comment type="caution">
    <text evidence="2">The sequence shown here is derived from an EMBL/GenBank/DDBJ whole genome shotgun (WGS) entry which is preliminary data.</text>
</comment>
<dbReference type="Proteomes" id="UP001159405">
    <property type="component" value="Unassembled WGS sequence"/>
</dbReference>
<keyword evidence="3" id="KW-1185">Reference proteome</keyword>